<feature type="domain" description="Heavy metal binding" evidence="4">
    <location>
        <begin position="104"/>
        <end position="130"/>
    </location>
</feature>
<gene>
    <name evidence="9" type="ORF">A7E78_04670</name>
</gene>
<dbReference type="RefSeq" id="WP_072283152.1">
    <property type="nucleotide sequence ID" value="NZ_CP015519.1"/>
</dbReference>
<feature type="region of interest" description="Disordered" evidence="3">
    <location>
        <begin position="473"/>
        <end position="501"/>
    </location>
</feature>
<comment type="similarity">
    <text evidence="1">Belongs to the membrane fusion protein (MFP) (TC 8.A.1) family.</text>
</comment>
<evidence type="ECO:0000259" key="7">
    <source>
        <dbReference type="Pfam" id="PF25954"/>
    </source>
</evidence>
<feature type="domain" description="Heavy metal binding" evidence="4">
    <location>
        <begin position="51"/>
        <end position="77"/>
    </location>
</feature>
<dbReference type="GO" id="GO:0022857">
    <property type="term" value="F:transmembrane transporter activity"/>
    <property type="evidence" value="ECO:0007669"/>
    <property type="project" value="InterPro"/>
</dbReference>
<name>A0A1L3GMM5_9BACT</name>
<sequence length="501" mass="55609">MKPSKKRLLIIILLFLPLAFGGGWYAWHKVGSVSEHTGHDDSEMKSAKQQYTCGMHPMVITDEPGDCPICAMALTPVKSGTIGQAEAAELPQGKESKGERKIKYWAAPMDPTYIRDEPGKSPMGMDLVPVYEDEAPSGATIAIDPVTAQNMGVRTASVERRDLHRLIRTVGTVDYDEPNVTSINAKVDGWIEKLHVAETGQIVKKGQPLLEIYSPKLVAAQQEYLLALRNRSALKDSSFAEIAAGGARLAEAARQRLRYWDISSWQIRQLEKTGKVRKTLTLYAPYKGVVTMKMAMPGQHIKAGQELFQIGDISKVWIYADIYEYELPWIKVGQQAEVLLPYVGDKSLTAEISTIYPYVEPKTRTVKARLEFDNPGLELKPDMYVNVRIQAQKVQDALAVPGEAVLNSGEKQTVFVALGGGKFEPREVKTGVQDQDGYIEITQGLLDSEKVVTSAQFLFDSESKLREAIQKMLEPKEAETDSADEHAGHETPEEDLEALFE</sequence>
<evidence type="ECO:0000256" key="3">
    <source>
        <dbReference type="SAM" id="MobiDB-lite"/>
    </source>
</evidence>
<dbReference type="OrthoDB" id="9806939at2"/>
<dbReference type="InterPro" id="IPR006143">
    <property type="entry name" value="RND_pump_MFP"/>
</dbReference>
<evidence type="ECO:0000313" key="10">
    <source>
        <dbReference type="Proteomes" id="UP000182517"/>
    </source>
</evidence>
<dbReference type="Proteomes" id="UP000182517">
    <property type="component" value="Chromosome"/>
</dbReference>
<evidence type="ECO:0000259" key="4">
    <source>
        <dbReference type="Pfam" id="PF19335"/>
    </source>
</evidence>
<dbReference type="FunFam" id="2.40.30.170:FF:000010">
    <property type="entry name" value="Efflux RND transporter periplasmic adaptor subunit"/>
    <property type="match status" value="1"/>
</dbReference>
<organism evidence="9 10">
    <name type="scientific">Syntrophotalea acetylenivorans</name>
    <dbReference type="NCBI Taxonomy" id="1842532"/>
    <lineage>
        <taxon>Bacteria</taxon>
        <taxon>Pseudomonadati</taxon>
        <taxon>Thermodesulfobacteriota</taxon>
        <taxon>Desulfuromonadia</taxon>
        <taxon>Desulfuromonadales</taxon>
        <taxon>Syntrophotaleaceae</taxon>
        <taxon>Syntrophotalea</taxon>
    </lineage>
</organism>
<evidence type="ECO:0000259" key="6">
    <source>
        <dbReference type="Pfam" id="PF25919"/>
    </source>
</evidence>
<dbReference type="Pfam" id="PF19335">
    <property type="entry name" value="HMBD"/>
    <property type="match status" value="2"/>
</dbReference>
<dbReference type="Gene3D" id="2.40.420.20">
    <property type="match status" value="1"/>
</dbReference>
<dbReference type="KEGG" id="pef:A7E78_04670"/>
<dbReference type="Pfam" id="PF25919">
    <property type="entry name" value="BSH_CusB"/>
    <property type="match status" value="1"/>
</dbReference>
<feature type="domain" description="CusB-like three alpha-helical bundle" evidence="5">
    <location>
        <begin position="217"/>
        <end position="277"/>
    </location>
</feature>
<proteinExistence type="inferred from homology"/>
<reference evidence="9 10" key="1">
    <citation type="journal article" date="2017" name="Genome Announc.">
        <title>Complete Genome Sequences of Two Acetylene-Fermenting Pelobacter acetylenicus Strains.</title>
        <authorList>
            <person name="Sutton J.M."/>
            <person name="Baesman S.M."/>
            <person name="Fierst J.L."/>
            <person name="Poret-Peterson A.T."/>
            <person name="Oremland R.S."/>
            <person name="Dunlap D.S."/>
            <person name="Akob D.M."/>
        </authorList>
    </citation>
    <scope>NUCLEOTIDE SEQUENCE [LARGE SCALE GENOMIC DNA]</scope>
    <source>
        <strain evidence="9 10">SFB93</strain>
    </source>
</reference>
<feature type="compositionally biased region" description="Acidic residues" evidence="3">
    <location>
        <begin position="492"/>
        <end position="501"/>
    </location>
</feature>
<dbReference type="Pfam" id="PF25869">
    <property type="entry name" value="3HB_CusB"/>
    <property type="match status" value="1"/>
</dbReference>
<dbReference type="AlphaFoldDB" id="A0A1L3GMM5"/>
<dbReference type="GO" id="GO:0060003">
    <property type="term" value="P:copper ion export"/>
    <property type="evidence" value="ECO:0007669"/>
    <property type="project" value="TreeGrafter"/>
</dbReference>
<dbReference type="PANTHER" id="PTHR30097">
    <property type="entry name" value="CATION EFFLUX SYSTEM PROTEIN CUSB"/>
    <property type="match status" value="1"/>
</dbReference>
<feature type="domain" description="CusB-like barrel-sandwich hybrid" evidence="6">
    <location>
        <begin position="181"/>
        <end position="310"/>
    </location>
</feature>
<evidence type="ECO:0000313" key="9">
    <source>
        <dbReference type="EMBL" id="APG27189.1"/>
    </source>
</evidence>
<evidence type="ECO:0000256" key="1">
    <source>
        <dbReference type="ARBA" id="ARBA00009477"/>
    </source>
</evidence>
<dbReference type="STRING" id="1842532.A7E78_04670"/>
<dbReference type="GO" id="GO:0016020">
    <property type="term" value="C:membrane"/>
    <property type="evidence" value="ECO:0007669"/>
    <property type="project" value="InterPro"/>
</dbReference>
<dbReference type="InterPro" id="IPR058791">
    <property type="entry name" value="3HB_CusB"/>
</dbReference>
<dbReference type="PANTHER" id="PTHR30097:SF15">
    <property type="entry name" value="CATION EFFLUX SYSTEM PROTEIN CUSB"/>
    <property type="match status" value="1"/>
</dbReference>
<dbReference type="InterPro" id="IPR058649">
    <property type="entry name" value="CzcB_C"/>
</dbReference>
<protein>
    <submittedName>
        <fullName evidence="9">Efflux transporter periplasmic adaptor subunit</fullName>
    </submittedName>
</protein>
<dbReference type="InterPro" id="IPR045800">
    <property type="entry name" value="HMBD"/>
</dbReference>
<evidence type="ECO:0000259" key="8">
    <source>
        <dbReference type="Pfam" id="PF25975"/>
    </source>
</evidence>
<feature type="compositionally biased region" description="Basic and acidic residues" evidence="3">
    <location>
        <begin position="473"/>
        <end position="491"/>
    </location>
</feature>
<feature type="domain" description="CusB-like beta-barrel" evidence="7">
    <location>
        <begin position="315"/>
        <end position="392"/>
    </location>
</feature>
<keyword evidence="2" id="KW-0813">Transport</keyword>
<evidence type="ECO:0000256" key="2">
    <source>
        <dbReference type="ARBA" id="ARBA00022448"/>
    </source>
</evidence>
<accession>A0A1L3GMM5</accession>
<feature type="domain" description="CzcB-like C-terminal circularly permuted SH3-like" evidence="8">
    <location>
        <begin position="398"/>
        <end position="458"/>
    </location>
</feature>
<dbReference type="NCBIfam" id="TIGR01730">
    <property type="entry name" value="RND_mfp"/>
    <property type="match status" value="1"/>
</dbReference>
<keyword evidence="10" id="KW-1185">Reference proteome</keyword>
<dbReference type="SUPFAM" id="SSF111369">
    <property type="entry name" value="HlyD-like secretion proteins"/>
    <property type="match status" value="1"/>
</dbReference>
<evidence type="ECO:0000259" key="5">
    <source>
        <dbReference type="Pfam" id="PF25869"/>
    </source>
</evidence>
<dbReference type="EMBL" id="CP015519">
    <property type="protein sequence ID" value="APG27189.1"/>
    <property type="molecule type" value="Genomic_DNA"/>
</dbReference>
<dbReference type="Pfam" id="PF25975">
    <property type="entry name" value="CzcB_C"/>
    <property type="match status" value="1"/>
</dbReference>
<dbReference type="InterPro" id="IPR058792">
    <property type="entry name" value="Beta-barrel_RND_2"/>
</dbReference>
<dbReference type="GO" id="GO:0015679">
    <property type="term" value="P:plasma membrane copper ion transport"/>
    <property type="evidence" value="ECO:0007669"/>
    <property type="project" value="TreeGrafter"/>
</dbReference>
<dbReference type="InterPro" id="IPR051909">
    <property type="entry name" value="MFP_Cation_Efflux"/>
</dbReference>
<dbReference type="Gene3D" id="2.40.30.170">
    <property type="match status" value="1"/>
</dbReference>
<dbReference type="InterPro" id="IPR058790">
    <property type="entry name" value="BSH_CusB"/>
</dbReference>
<dbReference type="GO" id="GO:0030288">
    <property type="term" value="C:outer membrane-bounded periplasmic space"/>
    <property type="evidence" value="ECO:0007669"/>
    <property type="project" value="TreeGrafter"/>
</dbReference>
<dbReference type="Pfam" id="PF25954">
    <property type="entry name" value="Beta-barrel_RND_2"/>
    <property type="match status" value="1"/>
</dbReference>
<dbReference type="GO" id="GO:0046914">
    <property type="term" value="F:transition metal ion binding"/>
    <property type="evidence" value="ECO:0007669"/>
    <property type="project" value="TreeGrafter"/>
</dbReference>
<dbReference type="Gene3D" id="6.10.140.730">
    <property type="match status" value="1"/>
</dbReference>